<reference evidence="2 3" key="1">
    <citation type="submission" date="2016-12" db="EMBL/GenBank/DDBJ databases">
        <title>The genomes of Aspergillus section Nigri reveals drivers in fungal speciation.</title>
        <authorList>
            <consortium name="DOE Joint Genome Institute"/>
            <person name="Vesth T.C."/>
            <person name="Nybo J."/>
            <person name="Theobald S."/>
            <person name="Brandl J."/>
            <person name="Frisvad J.C."/>
            <person name="Nielsen K.F."/>
            <person name="Lyhne E.K."/>
            <person name="Kogle M.E."/>
            <person name="Kuo A."/>
            <person name="Riley R."/>
            <person name="Clum A."/>
            <person name="Nolan M."/>
            <person name="Lipzen A."/>
            <person name="Salamov A."/>
            <person name="Henrissat B."/>
            <person name="Wiebenga A."/>
            <person name="De Vries R.P."/>
            <person name="Grigoriev I.V."/>
            <person name="Mortensen U.H."/>
            <person name="Andersen M.R."/>
            <person name="Baker S.E."/>
        </authorList>
    </citation>
    <scope>NUCLEOTIDE SEQUENCE [LARGE SCALE GENOMIC DNA]</scope>
    <source>
        <strain evidence="2 3">CBS 117.55</strain>
    </source>
</reference>
<proteinExistence type="predicted"/>
<dbReference type="Proteomes" id="UP000247233">
    <property type="component" value="Unassembled WGS sequence"/>
</dbReference>
<dbReference type="AlphaFoldDB" id="A0A317W9X5"/>
<name>A0A317W9X5_9EURO</name>
<evidence type="ECO:0000259" key="1">
    <source>
        <dbReference type="Pfam" id="PF06985"/>
    </source>
</evidence>
<dbReference type="EMBL" id="MSFL01000012">
    <property type="protein sequence ID" value="PWY82122.1"/>
    <property type="molecule type" value="Genomic_DNA"/>
</dbReference>
<dbReference type="Pfam" id="PF06985">
    <property type="entry name" value="HET"/>
    <property type="match status" value="1"/>
</dbReference>
<evidence type="ECO:0000313" key="3">
    <source>
        <dbReference type="Proteomes" id="UP000247233"/>
    </source>
</evidence>
<dbReference type="OrthoDB" id="405906at2759"/>
<feature type="domain" description="Heterokaryon incompatibility" evidence="1">
    <location>
        <begin position="63"/>
        <end position="198"/>
    </location>
</feature>
<organism evidence="2 3">
    <name type="scientific">Aspergillus heteromorphus CBS 117.55</name>
    <dbReference type="NCBI Taxonomy" id="1448321"/>
    <lineage>
        <taxon>Eukaryota</taxon>
        <taxon>Fungi</taxon>
        <taxon>Dikarya</taxon>
        <taxon>Ascomycota</taxon>
        <taxon>Pezizomycotina</taxon>
        <taxon>Eurotiomycetes</taxon>
        <taxon>Eurotiomycetidae</taxon>
        <taxon>Eurotiales</taxon>
        <taxon>Aspergillaceae</taxon>
        <taxon>Aspergillus</taxon>
        <taxon>Aspergillus subgen. Circumdati</taxon>
    </lineage>
</organism>
<dbReference type="STRING" id="1448321.A0A317W9X5"/>
<accession>A0A317W9X5</accession>
<protein>
    <submittedName>
        <fullName evidence="2">HET-domain-containing protein</fullName>
    </submittedName>
</protein>
<sequence length="603" mass="68420">MHYKELDSPPELQKYVDWAKVKSWLSPASPNIMAENSSWRPEGFKLIDVTTNRLVTPPESCEYFVLSYVFGNVNVKQSNSNEINPDDLPATIRDAIIACVRLGGQYLWIDQLCIDQSDQQDLQEQIDCMGSIYEHASCTLVALAGTNSLYGLPGVTSPRIWNHLRLEIGDVVLAEKRPSLEECLSKSTWSTRGWTFQEAIFSSQLLFFTDYGVYYVSNKGWGTGGWSESSPEPSECFNLPKVNDVLEAHRMYSRRNLTKGSDAIRAFTGVLQKAYGSAIHYGLPINHIDQAMCWIADSAYWNDTEESSRSNFPSWSWASHNGIIKHNEVKAGLAVWAIPGRGDEAEITICTPAKDINWGNNYPIKDWGNGHLMIDRGHIAWSMILCGLEGCIPRKLPFEISLSSPVNEYQEVLKRWPTYDAFWRDAYEGSDSLHYFPGRDRRIAASNPGSILVYTQTACFFLDTSLSSEQSHFHTLIRASDGSLAGSMHLPGYNRNVRVHAPREFILLSAKQQNHFMPDEIARFMKLQQEYLDTLVYRHPDGRAYPLAESRNEASTYQLFTLLNVMLIERDPKTNIARRLGIGEVFLKKWVAARPEFKTIILQ</sequence>
<dbReference type="VEuPathDB" id="FungiDB:BO70DRAFT_291524"/>
<comment type="caution">
    <text evidence="2">The sequence shown here is derived from an EMBL/GenBank/DDBJ whole genome shotgun (WGS) entry which is preliminary data.</text>
</comment>
<dbReference type="InterPro" id="IPR010730">
    <property type="entry name" value="HET"/>
</dbReference>
<dbReference type="PANTHER" id="PTHR33112:SF12">
    <property type="entry name" value="HETEROKARYON INCOMPATIBILITY DOMAIN-CONTAINING PROTEIN"/>
    <property type="match status" value="1"/>
</dbReference>
<evidence type="ECO:0000313" key="2">
    <source>
        <dbReference type="EMBL" id="PWY82122.1"/>
    </source>
</evidence>
<dbReference type="PANTHER" id="PTHR33112">
    <property type="entry name" value="DOMAIN PROTEIN, PUTATIVE-RELATED"/>
    <property type="match status" value="1"/>
</dbReference>
<gene>
    <name evidence="2" type="ORF">BO70DRAFT_291524</name>
</gene>
<dbReference type="GeneID" id="37061630"/>
<dbReference type="RefSeq" id="XP_025399387.1">
    <property type="nucleotide sequence ID" value="XM_025539393.1"/>
</dbReference>
<keyword evidence="3" id="KW-1185">Reference proteome</keyword>